<dbReference type="AlphaFoldDB" id="A0A0N4XCC0"/>
<keyword evidence="1" id="KW-0175">Coiled coil</keyword>
<evidence type="ECO:0000256" key="2">
    <source>
        <dbReference type="SAM" id="MobiDB-lite"/>
    </source>
</evidence>
<proteinExistence type="predicted"/>
<dbReference type="PROSITE" id="PS50835">
    <property type="entry name" value="IG_LIKE"/>
    <property type="match status" value="1"/>
</dbReference>
<dbReference type="InterPro" id="IPR007110">
    <property type="entry name" value="Ig-like_dom"/>
</dbReference>
<dbReference type="WBParaSite" id="NBR_0000008601-mRNA-1">
    <property type="protein sequence ID" value="NBR_0000008601-mRNA-1"/>
    <property type="gene ID" value="NBR_0000008601"/>
</dbReference>
<dbReference type="Gene3D" id="3.80.10.10">
    <property type="entry name" value="Ribonuclease Inhibitor"/>
    <property type="match status" value="1"/>
</dbReference>
<feature type="region of interest" description="Disordered" evidence="2">
    <location>
        <begin position="642"/>
        <end position="673"/>
    </location>
</feature>
<name>A0A0N4XCC0_NIPBR</name>
<dbReference type="Gene3D" id="2.60.40.10">
    <property type="entry name" value="Immunoglobulins"/>
    <property type="match status" value="1"/>
</dbReference>
<feature type="domain" description="Ig-like" evidence="3">
    <location>
        <begin position="276"/>
        <end position="381"/>
    </location>
</feature>
<dbReference type="InterPro" id="IPR013783">
    <property type="entry name" value="Ig-like_fold"/>
</dbReference>
<evidence type="ECO:0000313" key="4">
    <source>
        <dbReference type="WBParaSite" id="NBR_0000008601-mRNA-1"/>
    </source>
</evidence>
<feature type="coiled-coil region" evidence="1">
    <location>
        <begin position="500"/>
        <end position="530"/>
    </location>
</feature>
<feature type="compositionally biased region" description="Polar residues" evidence="2">
    <location>
        <begin position="642"/>
        <end position="662"/>
    </location>
</feature>
<evidence type="ECO:0000256" key="1">
    <source>
        <dbReference type="SAM" id="Coils"/>
    </source>
</evidence>
<organism evidence="4">
    <name type="scientific">Nippostrongylus brasiliensis</name>
    <name type="common">Rat hookworm</name>
    <dbReference type="NCBI Taxonomy" id="27835"/>
    <lineage>
        <taxon>Eukaryota</taxon>
        <taxon>Metazoa</taxon>
        <taxon>Ecdysozoa</taxon>
        <taxon>Nematoda</taxon>
        <taxon>Chromadorea</taxon>
        <taxon>Rhabditida</taxon>
        <taxon>Rhabditina</taxon>
        <taxon>Rhabditomorpha</taxon>
        <taxon>Strongyloidea</taxon>
        <taxon>Heligmosomidae</taxon>
        <taxon>Nippostrongylus</taxon>
    </lineage>
</organism>
<dbReference type="SUPFAM" id="SSF48726">
    <property type="entry name" value="Immunoglobulin"/>
    <property type="match status" value="1"/>
</dbReference>
<sequence length="673" mass="76998">LVDFADIVKFFPLICTRCSIHALRTASPTVPVDFSSNPCPVVLGCSCIGQDITNVECFGIANSVSQLLQQYPSFLNLDLFSDFKSLAKLAVTVILIVAALISSFCVVSCLLYDFTGHITLLIQRCLCILYSIREAQQWCRNVNYVIFKYCYAFPDISYNPLVETDFPDFVSLEWLDLSGTKFNVAPRIKAPLLRELVMDRSNIEMIDFRLWTLPNLRRYAHCFALSTFFLLLPEPLKYLNVSESNFDCDSCVMQWSVPVTSLITNQTKYRFGCSAPQANCSLGISQHDPEIVRAEMGKSVILPCTAYGTPEPTVEWWVFLCDSLLMAFFIKIFICHSSGYLIVSGSSCSVLGGGALLLHNVNRSTVERYVCVVRQNKASVQRIVHFRLDYASWYSLDLFSSVFWGGIATAILACSFSFLLNITWILTRKSILWWINRAERLSRVRKMVEAMEKYRTRQMEGLQAKYARRMQLVRENYHAQVEQLRLSYSSQAEKFRDYRAAQMEQMSSHLENIRENYNQQMQRVREYGSRRAEQLWESYERQVNRMKAFSLQHRLKMMRQYKVKQRYLNKLLESLQDSTANPEVIRQQEEEVRAALEMPAPPVSPTDPLPLSRSSSFYSLPEYIIDNDGILRPSPIIGRFSSNLRSNDIGNRRSTGASSHNGKSADEPGSSGL</sequence>
<evidence type="ECO:0000259" key="3">
    <source>
        <dbReference type="PROSITE" id="PS50835"/>
    </source>
</evidence>
<reference evidence="4" key="1">
    <citation type="submission" date="2016-04" db="UniProtKB">
        <authorList>
            <consortium name="WormBaseParasite"/>
        </authorList>
    </citation>
    <scope>IDENTIFICATION</scope>
</reference>
<accession>A0A0N4XCC0</accession>
<dbReference type="InterPro" id="IPR032675">
    <property type="entry name" value="LRR_dom_sf"/>
</dbReference>
<protein>
    <submittedName>
        <fullName evidence="4">Ig-like domain-containing protein</fullName>
    </submittedName>
</protein>
<dbReference type="SUPFAM" id="SSF52058">
    <property type="entry name" value="L domain-like"/>
    <property type="match status" value="1"/>
</dbReference>
<dbReference type="InterPro" id="IPR036179">
    <property type="entry name" value="Ig-like_dom_sf"/>
</dbReference>